<dbReference type="EMBL" id="CP020370">
    <property type="protein sequence ID" value="AUB79929.1"/>
    <property type="molecule type" value="Genomic_DNA"/>
</dbReference>
<organism evidence="1 2">
    <name type="scientific">Candidatus Thiodictyon syntrophicum</name>
    <dbReference type="NCBI Taxonomy" id="1166950"/>
    <lineage>
        <taxon>Bacteria</taxon>
        <taxon>Pseudomonadati</taxon>
        <taxon>Pseudomonadota</taxon>
        <taxon>Gammaproteobacteria</taxon>
        <taxon>Chromatiales</taxon>
        <taxon>Chromatiaceae</taxon>
        <taxon>Thiodictyon</taxon>
    </lineage>
</organism>
<evidence type="ECO:0008006" key="3">
    <source>
        <dbReference type="Google" id="ProtNLM"/>
    </source>
</evidence>
<dbReference type="SUPFAM" id="SSF53335">
    <property type="entry name" value="S-adenosyl-L-methionine-dependent methyltransferases"/>
    <property type="match status" value="1"/>
</dbReference>
<protein>
    <recommendedName>
        <fullName evidence="3">Class I SAM-dependent methyltransferase</fullName>
    </recommendedName>
</protein>
<dbReference type="CDD" id="cd02440">
    <property type="entry name" value="AdoMet_MTases"/>
    <property type="match status" value="1"/>
</dbReference>
<evidence type="ECO:0000313" key="2">
    <source>
        <dbReference type="Proteomes" id="UP000232638"/>
    </source>
</evidence>
<dbReference type="PANTHER" id="PTHR43861">
    <property type="entry name" value="TRANS-ACONITATE 2-METHYLTRANSFERASE-RELATED"/>
    <property type="match status" value="1"/>
</dbReference>
<gene>
    <name evidence="1" type="ORF">THSYN_02420</name>
</gene>
<evidence type="ECO:0000313" key="1">
    <source>
        <dbReference type="EMBL" id="AUB79929.1"/>
    </source>
</evidence>
<dbReference type="Gene3D" id="3.40.50.150">
    <property type="entry name" value="Vaccinia Virus protein VP39"/>
    <property type="match status" value="1"/>
</dbReference>
<proteinExistence type="predicted"/>
<name>A0A2K8U3D8_9GAMM</name>
<sequence>MAGSGGARNRLDTALDHYTLGANDVSDHLASARCRCTGVGLRDARRLRRAVTCQYTDCIDIAMVVVDRLPIREERQAPMTKPNARTLQGLHEALIARLPALDPMTRVLDLGCGEGAWLARLRDKGFAHLIGVDRDRVPDPLPGVEIYHIDLETVELADPLAPSAFDLITSIEVIEHIANLGRFLTLLARVLAPGGRILLTTPNTASLMTRLRLCATGRLRQFDQHGDQTHVTPIFLDPFRRLLLRHGLAITELWTYPEGAAIHGSRRLSRLTASLLGLLLPDPYPGDILCLWLKHSDEGRP</sequence>
<reference evidence="1 2" key="1">
    <citation type="submission" date="2017-03" db="EMBL/GenBank/DDBJ databases">
        <title>Complete genome sequence of Candidatus 'Thiodictyon syntrophicum' sp. nov. strain Cad16T, a photolithoautotroph purple sulfur bacterium isolated from an alpine meromictic lake.</title>
        <authorList>
            <person name="Luedin S.M."/>
            <person name="Pothier J.F."/>
            <person name="Danza F."/>
            <person name="Storelli N."/>
            <person name="Wittwer M."/>
            <person name="Tonolla M."/>
        </authorList>
    </citation>
    <scope>NUCLEOTIDE SEQUENCE [LARGE SCALE GENOMIC DNA]</scope>
    <source>
        <strain evidence="1 2">Cad16T</strain>
    </source>
</reference>
<keyword evidence="2" id="KW-1185">Reference proteome</keyword>
<accession>A0A2K8U3D8</accession>
<dbReference type="AlphaFoldDB" id="A0A2K8U3D8"/>
<dbReference type="KEGG" id="tsy:THSYN_02420"/>
<dbReference type="Pfam" id="PF13489">
    <property type="entry name" value="Methyltransf_23"/>
    <property type="match status" value="1"/>
</dbReference>
<dbReference type="InterPro" id="IPR029063">
    <property type="entry name" value="SAM-dependent_MTases_sf"/>
</dbReference>
<dbReference type="Proteomes" id="UP000232638">
    <property type="component" value="Chromosome"/>
</dbReference>